<evidence type="ECO:0000256" key="2">
    <source>
        <dbReference type="ARBA" id="ARBA00004667"/>
    </source>
</evidence>
<comment type="pathway">
    <text evidence="2 9">Amino-acid biosynthesis; L-histidine biosynthesis; L-histidine from 5-phospho-alpha-D-ribose 1-diphosphate: step 1/9.</text>
</comment>
<keyword evidence="13" id="KW-0808">Transferase</keyword>
<dbReference type="Proteomes" id="UP001281130">
    <property type="component" value="Unassembled WGS sequence"/>
</dbReference>
<dbReference type="UniPathway" id="UPA00031">
    <property type="reaction ID" value="UER00006"/>
</dbReference>
<dbReference type="SUPFAM" id="SSF55681">
    <property type="entry name" value="Class II aaRS and biotin synthetases"/>
    <property type="match status" value="1"/>
</dbReference>
<reference evidence="13 15" key="1">
    <citation type="submission" date="2014-03" db="EMBL/GenBank/DDBJ databases">
        <title>Complete genome sequence of the Radio-Resistant Rubrobacter radiotolerans RSPS-4.</title>
        <authorList>
            <person name="Egas C.C."/>
            <person name="Barroso C.C."/>
            <person name="Froufe H.J.C."/>
            <person name="Pacheco J.J."/>
            <person name="Albuquerque L.L."/>
            <person name="da Costa M.M.S."/>
        </authorList>
    </citation>
    <scope>NUCLEOTIDE SEQUENCE [LARGE SCALE GENOMIC DNA]</scope>
    <source>
        <strain evidence="13 15">RSPS-4</strain>
    </source>
</reference>
<protein>
    <recommendedName>
        <fullName evidence="4 9">ATP phosphoribosyltransferase regulatory subunit</fullName>
    </recommendedName>
</protein>
<keyword evidence="7 9" id="KW-0368">Histidine biosynthesis</keyword>
<evidence type="ECO:0000256" key="8">
    <source>
        <dbReference type="ARBA" id="ARBA00025246"/>
    </source>
</evidence>
<organism evidence="13 15">
    <name type="scientific">Rubrobacter radiotolerans</name>
    <name type="common">Arthrobacter radiotolerans</name>
    <dbReference type="NCBI Taxonomy" id="42256"/>
    <lineage>
        <taxon>Bacteria</taxon>
        <taxon>Bacillati</taxon>
        <taxon>Actinomycetota</taxon>
        <taxon>Rubrobacteria</taxon>
        <taxon>Rubrobacterales</taxon>
        <taxon>Rubrobacteraceae</taxon>
        <taxon>Rubrobacter</taxon>
    </lineage>
</organism>
<dbReference type="Proteomes" id="UP000025229">
    <property type="component" value="Chromosome"/>
</dbReference>
<dbReference type="InterPro" id="IPR006195">
    <property type="entry name" value="aa-tRNA-synth_II"/>
</dbReference>
<dbReference type="PANTHER" id="PTHR43707">
    <property type="entry name" value="HISTIDYL-TRNA SYNTHETASE"/>
    <property type="match status" value="1"/>
</dbReference>
<evidence type="ECO:0000256" key="11">
    <source>
        <dbReference type="SAM" id="MobiDB-lite"/>
    </source>
</evidence>
<comment type="similarity">
    <text evidence="3 9">Belongs to the class-II aminoacyl-tRNA synthetase family. HisZ subfamily.</text>
</comment>
<accession>A0A023X1L8</accession>
<evidence type="ECO:0000313" key="13">
    <source>
        <dbReference type="EMBL" id="AHY46372.1"/>
    </source>
</evidence>
<keyword evidence="15" id="KW-1185">Reference proteome</keyword>
<keyword evidence="6 9" id="KW-0028">Amino-acid biosynthesis</keyword>
<proteinExistence type="inferred from homology"/>
<dbReference type="GO" id="GO:0005737">
    <property type="term" value="C:cytoplasm"/>
    <property type="evidence" value="ECO:0007669"/>
    <property type="project" value="UniProtKB-SubCell"/>
</dbReference>
<evidence type="ECO:0000313" key="15">
    <source>
        <dbReference type="Proteomes" id="UP000025229"/>
    </source>
</evidence>
<feature type="binding site" evidence="10">
    <location>
        <position position="153"/>
    </location>
    <ligand>
        <name>L-histidine</name>
        <dbReference type="ChEBI" id="CHEBI:57595"/>
    </ligand>
</feature>
<dbReference type="HAMAP" id="MF_00125">
    <property type="entry name" value="HisZ"/>
    <property type="match status" value="1"/>
</dbReference>
<dbReference type="CDD" id="cd00773">
    <property type="entry name" value="HisRS-like_core"/>
    <property type="match status" value="1"/>
</dbReference>
<gene>
    <name evidence="9 14" type="primary">hisZ</name>
    <name evidence="13" type="ORF">RradSPS_1089</name>
    <name evidence="14" type="ORF">SIL72_07020</name>
</gene>
<evidence type="ECO:0000256" key="6">
    <source>
        <dbReference type="ARBA" id="ARBA00022605"/>
    </source>
</evidence>
<dbReference type="PATRIC" id="fig|42256.3.peg.1103"/>
<dbReference type="eggNOG" id="COG0124">
    <property type="taxonomic scope" value="Bacteria"/>
</dbReference>
<comment type="function">
    <text evidence="8 9">Required for the first step of histidine biosynthesis. May allow the feedback regulation of ATP phosphoribosyltransferase activity by histidine.</text>
</comment>
<feature type="binding site" evidence="10">
    <location>
        <begin position="303"/>
        <end position="304"/>
    </location>
    <ligand>
        <name>L-histidine</name>
        <dbReference type="ChEBI" id="CHEBI:57595"/>
    </ligand>
</feature>
<dbReference type="InterPro" id="IPR041715">
    <property type="entry name" value="HisRS-like_core"/>
</dbReference>
<dbReference type="RefSeq" id="WP_051589412.1">
    <property type="nucleotide sequence ID" value="NZ_CP007514.1"/>
</dbReference>
<evidence type="ECO:0000256" key="9">
    <source>
        <dbReference type="HAMAP-Rule" id="MF_00125"/>
    </source>
</evidence>
<keyword evidence="13" id="KW-0328">Glycosyltransferase</keyword>
<dbReference type="KEGG" id="rrd:RradSPS_1089"/>
<dbReference type="EMBL" id="JAWXXX010000001">
    <property type="protein sequence ID" value="MDX5893779.1"/>
    <property type="molecule type" value="Genomic_DNA"/>
</dbReference>
<dbReference type="STRING" id="42256.RradSPS_1089"/>
<sequence>MERLEKTPNNTQETLVDGAFPGGALTDRAPKEQPRKFSTTPGTRDMLPPEAMRLTDVTARVVERFRLHGFREVITPALEYAEVLQEPHLRDASFKLFDPDNQMLLLRPEMTTPIARLVAQRLKGAPAPHKLSYCLPVYRRAGVGRGQSAEFHQAGVEVVGSASPGEDAGGISLLIDVLESVGLSPGGDFSVVLGQASFYRAFLEENAPQESEWLLGALANKDLVRVEEVAKRLPAPVREAAREIPRIVGPAADPEVLERAERYASGRAGEALKNLREVLSYLEATGRLGGVILDLGLIGRYGYYTGTVYEVYARGLGFTVASGGRYDRMLERFGERMPATGFAISLERLLSVLPDNSRGPALLLVGEASQTSVLAGRLRALDVSTLHVAEDLSPEEAARYAASVGARLLAYASGTDALSVARADDADLLFATRSLDAVAREVPA</sequence>
<evidence type="ECO:0000256" key="3">
    <source>
        <dbReference type="ARBA" id="ARBA00005539"/>
    </source>
</evidence>
<dbReference type="Gene3D" id="3.30.930.10">
    <property type="entry name" value="Bira Bifunctional Protein, Domain 2"/>
    <property type="match status" value="1"/>
</dbReference>
<evidence type="ECO:0000256" key="10">
    <source>
        <dbReference type="PIRSR" id="PIRSR001549-1"/>
    </source>
</evidence>
<dbReference type="GO" id="GO:0006427">
    <property type="term" value="P:histidyl-tRNA aminoacylation"/>
    <property type="evidence" value="ECO:0007669"/>
    <property type="project" value="TreeGrafter"/>
</dbReference>
<feature type="binding site" evidence="10">
    <location>
        <begin position="109"/>
        <end position="111"/>
    </location>
    <ligand>
        <name>L-histidine</name>
        <dbReference type="ChEBI" id="CHEBI:57595"/>
    </ligand>
</feature>
<dbReference type="OrthoDB" id="9800814at2"/>
<dbReference type="PROSITE" id="PS50862">
    <property type="entry name" value="AA_TRNA_LIGASE_II"/>
    <property type="match status" value="1"/>
</dbReference>
<keyword evidence="5 9" id="KW-0963">Cytoplasm</keyword>
<dbReference type="GO" id="GO:0016757">
    <property type="term" value="F:glycosyltransferase activity"/>
    <property type="evidence" value="ECO:0007669"/>
    <property type="project" value="UniProtKB-KW"/>
</dbReference>
<comment type="miscellaneous">
    <text evidence="9">This function is generally fulfilled by the C-terminal part of HisG, which is missing in some bacteria such as this one.</text>
</comment>
<comment type="subcellular location">
    <subcellularLocation>
        <location evidence="1 9">Cytoplasm</location>
    </subcellularLocation>
</comment>
<dbReference type="InterPro" id="IPR004517">
    <property type="entry name" value="HisZ"/>
</dbReference>
<dbReference type="HOGENOM" id="CLU_025113_0_3_11"/>
<evidence type="ECO:0000313" key="14">
    <source>
        <dbReference type="EMBL" id="MDX5893779.1"/>
    </source>
</evidence>
<dbReference type="NCBIfam" id="TIGR00443">
    <property type="entry name" value="hisZ_biosyn_reg"/>
    <property type="match status" value="1"/>
</dbReference>
<dbReference type="PIRSF" id="PIRSF001549">
    <property type="entry name" value="His-tRNA_synth"/>
    <property type="match status" value="1"/>
</dbReference>
<evidence type="ECO:0000259" key="12">
    <source>
        <dbReference type="PROSITE" id="PS50862"/>
    </source>
</evidence>
<feature type="region of interest" description="Disordered" evidence="11">
    <location>
        <begin position="1"/>
        <end position="47"/>
    </location>
</feature>
<evidence type="ECO:0000256" key="4">
    <source>
        <dbReference type="ARBA" id="ARBA00020397"/>
    </source>
</evidence>
<dbReference type="Pfam" id="PF13393">
    <property type="entry name" value="tRNA-synt_His"/>
    <property type="match status" value="1"/>
</dbReference>
<dbReference type="InterPro" id="IPR004516">
    <property type="entry name" value="HisRS/HisZ"/>
</dbReference>
<feature type="binding site" evidence="10">
    <location>
        <position position="157"/>
    </location>
    <ligand>
        <name>L-histidine</name>
        <dbReference type="ChEBI" id="CHEBI:57595"/>
    </ligand>
</feature>
<dbReference type="GO" id="GO:0000105">
    <property type="term" value="P:L-histidine biosynthetic process"/>
    <property type="evidence" value="ECO:0007669"/>
    <property type="project" value="UniProtKB-UniRule"/>
</dbReference>
<feature type="domain" description="Aminoacyl-transfer RNA synthetases class-II family profile" evidence="12">
    <location>
        <begin position="55"/>
        <end position="353"/>
    </location>
</feature>
<reference evidence="14" key="2">
    <citation type="submission" date="2023-11" db="EMBL/GenBank/DDBJ databases">
        <title>MicrobeMod: A computational toolkit for identifying prokaryotic methylation and restriction-modification with nanopore sequencing.</title>
        <authorList>
            <person name="Crits-Christoph A."/>
            <person name="Kang S.C."/>
            <person name="Lee H."/>
            <person name="Ostrov N."/>
        </authorList>
    </citation>
    <scope>NUCLEOTIDE SEQUENCE</scope>
    <source>
        <strain evidence="14">ATCC 51242</strain>
    </source>
</reference>
<dbReference type="AlphaFoldDB" id="A0A023X1L8"/>
<comment type="subunit">
    <text evidence="9">Heteromultimer composed of HisG and HisZ subunits.</text>
</comment>
<dbReference type="EMBL" id="CP007514">
    <property type="protein sequence ID" value="AHY46372.1"/>
    <property type="molecule type" value="Genomic_DNA"/>
</dbReference>
<dbReference type="InterPro" id="IPR045864">
    <property type="entry name" value="aa-tRNA-synth_II/BPL/LPL"/>
</dbReference>
<dbReference type="PANTHER" id="PTHR43707:SF6">
    <property type="entry name" value="ATP PHOSPHORIBOSYLTRANSFERASE REGULATORY SUBUNIT"/>
    <property type="match status" value="1"/>
</dbReference>
<name>A0A023X1L8_RUBRA</name>
<feature type="binding site" evidence="10">
    <location>
        <position position="139"/>
    </location>
    <ligand>
        <name>L-histidine</name>
        <dbReference type="ChEBI" id="CHEBI:57595"/>
    </ligand>
</feature>
<evidence type="ECO:0000256" key="5">
    <source>
        <dbReference type="ARBA" id="ARBA00022490"/>
    </source>
</evidence>
<evidence type="ECO:0000256" key="1">
    <source>
        <dbReference type="ARBA" id="ARBA00004496"/>
    </source>
</evidence>
<evidence type="ECO:0000256" key="7">
    <source>
        <dbReference type="ARBA" id="ARBA00023102"/>
    </source>
</evidence>
<dbReference type="GO" id="GO:0004821">
    <property type="term" value="F:histidine-tRNA ligase activity"/>
    <property type="evidence" value="ECO:0007669"/>
    <property type="project" value="TreeGrafter"/>
</dbReference>